<evidence type="ECO:0000256" key="1">
    <source>
        <dbReference type="ARBA" id="ARBA00004141"/>
    </source>
</evidence>
<comment type="similarity">
    <text evidence="2">Belongs to the nucleobase:cation symporter-2 (NCS2) (TC 2.A.40) family. Azg-like subfamily.</text>
</comment>
<sequence length="430" mass="45664">MLHEMIKRRLHLYDCNLDIKKELVAGVISFFTVVYIIAVNSSILSETGIPIEAGMVATIAASFFACMVIGFWANVPIVIVPGMGINALFSYTVVKSIGLSWQEALAVVFVSGILFTVIASTSLAEIISDSIPHSLKEAITVGLGLFLTLIGLEKGGMVIRGTNSILALGHLNNSYVLATVITLVITIVLFIRNVPANFLLSILLGTVVAIMFGVVNMQELNGASFDLSNYGKVLGAMSFSKILSYKFWMAVFSLTMVMVFESIGLIHGQLSLLKQPEKYKASIQAVAVSTIASGVFGTSPTVPAVESAAGIAAGGKTGITAITAGGLFLASLFFLPVIKIIPGSAIAPVLVIIGALMVQNVKNIDFGDLSEGIPAFLIIVMIPFTYSISDGIAFGFIAYPILKVALGKAKKVSMPLYIISCLFLISFIFR</sequence>
<keyword evidence="5 7" id="KW-1133">Transmembrane helix</keyword>
<keyword evidence="6 7" id="KW-0472">Membrane</keyword>
<comment type="subcellular location">
    <subcellularLocation>
        <location evidence="1">Membrane</location>
        <topology evidence="1">Multi-pass membrane protein</topology>
    </subcellularLocation>
</comment>
<feature type="transmembrane region" description="Helical" evidence="7">
    <location>
        <begin position="412"/>
        <end position="429"/>
    </location>
</feature>
<proteinExistence type="inferred from homology"/>
<evidence type="ECO:0000256" key="2">
    <source>
        <dbReference type="ARBA" id="ARBA00005697"/>
    </source>
</evidence>
<feature type="transmembrane region" description="Helical" evidence="7">
    <location>
        <begin position="104"/>
        <end position="123"/>
    </location>
</feature>
<dbReference type="EMBL" id="JARUJP010000003">
    <property type="protein sequence ID" value="MDW8800310.1"/>
    <property type="molecule type" value="Genomic_DNA"/>
</dbReference>
<dbReference type="PANTHER" id="PTHR43337:SF2">
    <property type="entry name" value="XANTHINE_URACIL PERMEASE"/>
    <property type="match status" value="1"/>
</dbReference>
<comment type="caution">
    <text evidence="8">The sequence shown here is derived from an EMBL/GenBank/DDBJ whole genome shotgun (WGS) entry which is preliminary data.</text>
</comment>
<feature type="transmembrane region" description="Helical" evidence="7">
    <location>
        <begin position="198"/>
        <end position="217"/>
    </location>
</feature>
<feature type="transmembrane region" description="Helical" evidence="7">
    <location>
        <begin position="23"/>
        <end position="43"/>
    </location>
</feature>
<keyword evidence="4 7" id="KW-0812">Transmembrane</keyword>
<feature type="transmembrane region" description="Helical" evidence="7">
    <location>
        <begin position="318"/>
        <end position="338"/>
    </location>
</feature>
<feature type="transmembrane region" description="Helical" evidence="7">
    <location>
        <begin position="345"/>
        <end position="361"/>
    </location>
</feature>
<evidence type="ECO:0000313" key="8">
    <source>
        <dbReference type="EMBL" id="MDW8800310.1"/>
    </source>
</evidence>
<evidence type="ECO:0000256" key="5">
    <source>
        <dbReference type="ARBA" id="ARBA00022989"/>
    </source>
</evidence>
<evidence type="ECO:0000256" key="4">
    <source>
        <dbReference type="ARBA" id="ARBA00022692"/>
    </source>
</evidence>
<protein>
    <submittedName>
        <fullName evidence="8">NCS2 family permease</fullName>
    </submittedName>
</protein>
<organism evidence="8 9">
    <name type="scientific">Clostridium tanneri</name>
    <dbReference type="NCBI Taxonomy" id="3037988"/>
    <lineage>
        <taxon>Bacteria</taxon>
        <taxon>Bacillati</taxon>
        <taxon>Bacillota</taxon>
        <taxon>Clostridia</taxon>
        <taxon>Eubacteriales</taxon>
        <taxon>Clostridiaceae</taxon>
        <taxon>Clostridium</taxon>
    </lineage>
</organism>
<dbReference type="RefSeq" id="WP_261672444.1">
    <property type="nucleotide sequence ID" value="NZ_JARUJP010000003.1"/>
</dbReference>
<keyword evidence="9" id="KW-1185">Reference proteome</keyword>
<keyword evidence="3" id="KW-0813">Transport</keyword>
<feature type="transmembrane region" description="Helical" evidence="7">
    <location>
        <begin position="78"/>
        <end position="98"/>
    </location>
</feature>
<feature type="transmembrane region" description="Helical" evidence="7">
    <location>
        <begin position="135"/>
        <end position="152"/>
    </location>
</feature>
<dbReference type="Pfam" id="PF00860">
    <property type="entry name" value="Xan_ur_permease"/>
    <property type="match status" value="1"/>
</dbReference>
<name>A0ABU4JQB4_9CLOT</name>
<dbReference type="PANTHER" id="PTHR43337">
    <property type="entry name" value="XANTHINE/URACIL PERMEASE C887.17-RELATED"/>
    <property type="match status" value="1"/>
</dbReference>
<feature type="transmembrane region" description="Helical" evidence="7">
    <location>
        <begin position="373"/>
        <end position="400"/>
    </location>
</feature>
<evidence type="ECO:0000256" key="6">
    <source>
        <dbReference type="ARBA" id="ARBA00023136"/>
    </source>
</evidence>
<gene>
    <name evidence="8" type="ORF">P8V03_03985</name>
</gene>
<dbReference type="Proteomes" id="UP001281656">
    <property type="component" value="Unassembled WGS sequence"/>
</dbReference>
<dbReference type="InterPro" id="IPR006043">
    <property type="entry name" value="NCS2"/>
</dbReference>
<evidence type="ECO:0000256" key="3">
    <source>
        <dbReference type="ARBA" id="ARBA00022448"/>
    </source>
</evidence>
<evidence type="ECO:0000313" key="9">
    <source>
        <dbReference type="Proteomes" id="UP001281656"/>
    </source>
</evidence>
<reference evidence="8 9" key="1">
    <citation type="submission" date="2023-04" db="EMBL/GenBank/DDBJ databases">
        <title>Clostridium tannerae sp. nov., isolated from the fecal material of an alpaca.</title>
        <authorList>
            <person name="Miller S."/>
            <person name="Hendry M."/>
            <person name="King J."/>
            <person name="Sankaranarayanan K."/>
            <person name="Lawson P.A."/>
        </authorList>
    </citation>
    <scope>NUCLEOTIDE SEQUENCE [LARGE SCALE GENOMIC DNA]</scope>
    <source>
        <strain evidence="8 9">A1-XYC3</strain>
    </source>
</reference>
<feature type="transmembrane region" description="Helical" evidence="7">
    <location>
        <begin position="247"/>
        <end position="267"/>
    </location>
</feature>
<feature type="transmembrane region" description="Helical" evidence="7">
    <location>
        <begin position="279"/>
        <end position="298"/>
    </location>
</feature>
<evidence type="ECO:0000256" key="7">
    <source>
        <dbReference type="SAM" id="Phobius"/>
    </source>
</evidence>
<feature type="transmembrane region" description="Helical" evidence="7">
    <location>
        <begin position="172"/>
        <end position="191"/>
    </location>
</feature>
<feature type="transmembrane region" description="Helical" evidence="7">
    <location>
        <begin position="49"/>
        <end position="71"/>
    </location>
</feature>
<dbReference type="InterPro" id="IPR045018">
    <property type="entry name" value="Azg-like"/>
</dbReference>
<accession>A0ABU4JQB4</accession>